<dbReference type="SUPFAM" id="SSF53474">
    <property type="entry name" value="alpha/beta-Hydrolases"/>
    <property type="match status" value="1"/>
</dbReference>
<feature type="domain" description="Acylamino-acid-releasing enzyme N-terminal" evidence="9">
    <location>
        <begin position="34"/>
        <end position="445"/>
    </location>
</feature>
<evidence type="ECO:0000256" key="1">
    <source>
        <dbReference type="ARBA" id="ARBA00000721"/>
    </source>
</evidence>
<evidence type="ECO:0000259" key="9">
    <source>
        <dbReference type="Pfam" id="PF19283"/>
    </source>
</evidence>
<dbReference type="InterPro" id="IPR045550">
    <property type="entry name" value="AARE_N"/>
</dbReference>
<dbReference type="PANTHER" id="PTHR42776">
    <property type="entry name" value="SERINE PEPTIDASE S9 FAMILY MEMBER"/>
    <property type="match status" value="1"/>
</dbReference>
<reference evidence="10 11" key="1">
    <citation type="submission" date="2024-08" db="EMBL/GenBank/DDBJ databases">
        <authorList>
            <person name="Cucini C."/>
            <person name="Frati F."/>
        </authorList>
    </citation>
    <scope>NUCLEOTIDE SEQUENCE [LARGE SCALE GENOMIC DNA]</scope>
</reference>
<keyword evidence="11" id="KW-1185">Reference proteome</keyword>
<dbReference type="Pfam" id="PF19283">
    <property type="entry name" value="APEH_N"/>
    <property type="match status" value="1"/>
</dbReference>
<evidence type="ECO:0000256" key="6">
    <source>
        <dbReference type="ARBA" id="ARBA00022490"/>
    </source>
</evidence>
<evidence type="ECO:0000256" key="2">
    <source>
        <dbReference type="ARBA" id="ARBA00004496"/>
    </source>
</evidence>
<keyword evidence="6" id="KW-0963">Cytoplasm</keyword>
<dbReference type="PANTHER" id="PTHR42776:SF4">
    <property type="entry name" value="ACYLAMINO-ACID-RELEASING ENZYME"/>
    <property type="match status" value="1"/>
</dbReference>
<evidence type="ECO:0000256" key="4">
    <source>
        <dbReference type="ARBA" id="ARBA00011881"/>
    </source>
</evidence>
<comment type="catalytic activity">
    <reaction evidence="1">
        <text>Cleavage of an N-acetyl or N-formyl amino acid from the N-terminus of a polypeptide.</text>
        <dbReference type="EC" id="3.4.19.1"/>
    </reaction>
</comment>
<gene>
    <name evidence="10" type="ORF">ODALV1_LOCUS21213</name>
</gene>
<comment type="similarity">
    <text evidence="3">Belongs to the peptidase S9C family.</text>
</comment>
<dbReference type="Pfam" id="PF00326">
    <property type="entry name" value="Peptidase_S9"/>
    <property type="match status" value="1"/>
</dbReference>
<proteinExistence type="inferred from homology"/>
<evidence type="ECO:0000256" key="5">
    <source>
        <dbReference type="ARBA" id="ARBA00012917"/>
    </source>
</evidence>
<feature type="domain" description="Peptidase S9 prolyl oligopeptidase catalytic" evidence="8">
    <location>
        <begin position="508"/>
        <end position="722"/>
    </location>
</feature>
<evidence type="ECO:0000313" key="10">
    <source>
        <dbReference type="EMBL" id="CAL8125984.1"/>
    </source>
</evidence>
<comment type="subunit">
    <text evidence="4">Homotetramer.</text>
</comment>
<dbReference type="InterPro" id="IPR001375">
    <property type="entry name" value="Peptidase_S9_cat"/>
</dbReference>
<comment type="caution">
    <text evidence="10">The sequence shown here is derived from an EMBL/GenBank/DDBJ whole genome shotgun (WGS) entry which is preliminary data.</text>
</comment>
<protein>
    <recommendedName>
        <fullName evidence="5">acylaminoacyl-peptidase</fullName>
        <ecNumber evidence="5">3.4.19.1</ecNumber>
    </recommendedName>
</protein>
<keyword evidence="7" id="KW-0378">Hydrolase</keyword>
<sequence>MAHDSSDSDNSNTKKVRLLKAEVDKVVETWVDVLKIPTLSDAYIREDANFLNVATKWSVHDAAKKENLSFARTFSILKSSLGFGSPVVSTPGAVTVNEKLSVPSKTGRKRAVLVGKASGDVPNSETEYLQIWSDSTLLKTFSLGDLDIHKAVYTSSGVWGWGTTMTWNESENKLAYLAEKKIPKAKPFYASAVKTKLKREQEKAKHEEVEDAIGEEYEYKQTWGEQLTGKYSSVIVVVDIDADEFNALHLPENHFPSDIHWVSDTHIVGTSYPFPIWRQGLVYCSNRESVIFSVQADGENFQTITELGKSCRSPRVRPDGGYLVWQERILDGAHDRARSINGIALSQGLPSGEPCVIYESAPQNGMPTYKDFSRNCWSTDGNTLFVVTPNEGDMICLAISVGLSVEVRKIDQVDSLLWVTNDYLLVSSSTTLTSPHLRLLRISQNYQPIEISESRSPIDFPTSKKIVYGEASPPSIFHGPSTASVPPKSVPLICWPHGGPHSCFVDTFSSETILFLKLGFAVLRLNYIGSIGGSRDTADDLMGKIGEKDVKDCQAMVDKVLNSNSSLNPEQVVLFGGSHGGFISCHLSSAYPDVYKAIAVRNPVTDLTTLVGTSDITDRGIVAPPVPPVQTIIPTARNLEDAAKFIRASPIQRAVNVKGATLLLLGSEDLRVPSQQGLSYYRALKAYGKVAEVRMYPDCHPLSKAPVRLDNIIHSALWFKQYIH</sequence>
<dbReference type="EC" id="3.4.19.1" evidence="5"/>
<comment type="subcellular location">
    <subcellularLocation>
        <location evidence="2">Cytoplasm</location>
    </subcellularLocation>
</comment>
<dbReference type="Gene3D" id="3.40.50.1820">
    <property type="entry name" value="alpha/beta hydrolase"/>
    <property type="match status" value="1"/>
</dbReference>
<name>A0ABP1RC88_9HEXA</name>
<evidence type="ECO:0000259" key="8">
    <source>
        <dbReference type="Pfam" id="PF00326"/>
    </source>
</evidence>
<organism evidence="10 11">
    <name type="scientific">Orchesella dallaii</name>
    <dbReference type="NCBI Taxonomy" id="48710"/>
    <lineage>
        <taxon>Eukaryota</taxon>
        <taxon>Metazoa</taxon>
        <taxon>Ecdysozoa</taxon>
        <taxon>Arthropoda</taxon>
        <taxon>Hexapoda</taxon>
        <taxon>Collembola</taxon>
        <taxon>Entomobryomorpha</taxon>
        <taxon>Entomobryoidea</taxon>
        <taxon>Orchesellidae</taxon>
        <taxon>Orchesellinae</taxon>
        <taxon>Orchesella</taxon>
    </lineage>
</organism>
<evidence type="ECO:0000256" key="3">
    <source>
        <dbReference type="ARBA" id="ARBA00010040"/>
    </source>
</evidence>
<dbReference type="Proteomes" id="UP001642540">
    <property type="component" value="Unassembled WGS sequence"/>
</dbReference>
<dbReference type="EMBL" id="CAXLJM020000070">
    <property type="protein sequence ID" value="CAL8125984.1"/>
    <property type="molecule type" value="Genomic_DNA"/>
</dbReference>
<accession>A0ABP1RC88</accession>
<evidence type="ECO:0000313" key="11">
    <source>
        <dbReference type="Proteomes" id="UP001642540"/>
    </source>
</evidence>
<dbReference type="InterPro" id="IPR029058">
    <property type="entry name" value="AB_hydrolase_fold"/>
</dbReference>
<evidence type="ECO:0000256" key="7">
    <source>
        <dbReference type="ARBA" id="ARBA00022801"/>
    </source>
</evidence>
<dbReference type="SUPFAM" id="SSF82171">
    <property type="entry name" value="DPP6 N-terminal domain-like"/>
    <property type="match status" value="1"/>
</dbReference>